<keyword evidence="3" id="KW-0067">ATP-binding</keyword>
<dbReference type="SMART" id="SM00797">
    <property type="entry name" value="AHS2"/>
    <property type="match status" value="1"/>
</dbReference>
<dbReference type="InterPro" id="IPR003833">
    <property type="entry name" value="CT_C_D"/>
</dbReference>
<dbReference type="SUPFAM" id="SSF50891">
    <property type="entry name" value="Cyclophilin-like"/>
    <property type="match status" value="2"/>
</dbReference>
<feature type="domain" description="Carboxyltransferase" evidence="5">
    <location>
        <begin position="13"/>
        <end position="210"/>
    </location>
</feature>
<evidence type="ECO:0000256" key="1">
    <source>
        <dbReference type="ARBA" id="ARBA00022741"/>
    </source>
</evidence>
<dbReference type="RefSeq" id="WP_203674273.1">
    <property type="nucleotide sequence ID" value="NZ_BONP01000012.1"/>
</dbReference>
<dbReference type="NCBIfam" id="TIGR00724">
    <property type="entry name" value="urea_amlyse_rel"/>
    <property type="match status" value="1"/>
</dbReference>
<reference evidence="7 8" key="1">
    <citation type="submission" date="2021-01" db="EMBL/GenBank/DDBJ databases">
        <title>Whole genome shotgun sequence of Cellulomonas phragmiteti NBRC 110785.</title>
        <authorList>
            <person name="Komaki H."/>
            <person name="Tamura T."/>
        </authorList>
    </citation>
    <scope>NUCLEOTIDE SEQUENCE [LARGE SCALE GENOMIC DNA]</scope>
    <source>
        <strain evidence="7 8">NBRC 110785</strain>
    </source>
</reference>
<gene>
    <name evidence="7" type="ORF">Cph01nite_22810</name>
</gene>
<keyword evidence="8" id="KW-1185">Reference proteome</keyword>
<feature type="region of interest" description="Disordered" evidence="4">
    <location>
        <begin position="551"/>
        <end position="576"/>
    </location>
</feature>
<evidence type="ECO:0000259" key="6">
    <source>
        <dbReference type="SMART" id="SM00797"/>
    </source>
</evidence>
<sequence length="576" mass="58507">MTTPPPRDDPRGRRVSPFGVDGVLVELPDLATVRVLDERLRRAGIPGVVDVVPAARTVLVRGEPRARHAWGRAVADAARTVTTDDPPAGPSRTVEVPVVYDGADLAEVARLTGASVAEVVARHLAGGQDGYRVAFGGFMPGFAYVVGLDPRLQVPRLDSPRTRVPAGAVAVAGEFTAVYPAATPGGWRLLGRTDLSMFDVARGAQGAALLAPGDVVRFVRAAPAPVRGSAPAPAPTSPPGTPAEPAPSPPRARVDPAGTAPSSTTPTLAFTVVDPGLLTLVEDRGRAGLAAVGVPRSGAADPVALDRANRLVGNARGAAGLEVLLGGLVLTFHATTAVALVGADPGADLDGVPVPVGRPVRVPAGATLTLGVPGHGLRTWLAVRGGVDVPRVLGSRSRDVLSGLGPPPLRAGDVLAWGAELDGLPDAAGTPPGAAPGVPSGAATPSPPGTDVVELPALPGPRLDHLDDDGRDRLWRQEWDVTADSNRVAVRLDGRPLTRSGGGELASEGMVLGAVQLPHDGRPVLFGPDHPVTGGYPVVAVLTPAGVARAAQLRPGDRVRLTPPPDGGANHPPDGT</sequence>
<feature type="region of interest" description="Disordered" evidence="4">
    <location>
        <begin position="226"/>
        <end position="266"/>
    </location>
</feature>
<dbReference type="SUPFAM" id="SSF160467">
    <property type="entry name" value="PH0987 N-terminal domain-like"/>
    <property type="match status" value="1"/>
</dbReference>
<dbReference type="InterPro" id="IPR052708">
    <property type="entry name" value="PxpC"/>
</dbReference>
<feature type="compositionally biased region" description="Low complexity" evidence="4">
    <location>
        <begin position="256"/>
        <end position="266"/>
    </location>
</feature>
<comment type="caution">
    <text evidence="7">The sequence shown here is derived from an EMBL/GenBank/DDBJ whole genome shotgun (WGS) entry which is preliminary data.</text>
</comment>
<feature type="region of interest" description="Disordered" evidence="4">
    <location>
        <begin position="423"/>
        <end position="451"/>
    </location>
</feature>
<accession>A0ABQ4DMD8</accession>
<dbReference type="PANTHER" id="PTHR43309">
    <property type="entry name" value="5-OXOPROLINASE SUBUNIT C"/>
    <property type="match status" value="1"/>
</dbReference>
<evidence type="ECO:0000313" key="8">
    <source>
        <dbReference type="Proteomes" id="UP000614741"/>
    </source>
</evidence>
<name>A0ABQ4DMD8_9CELL</name>
<dbReference type="GO" id="GO:0016787">
    <property type="term" value="F:hydrolase activity"/>
    <property type="evidence" value="ECO:0007669"/>
    <property type="project" value="UniProtKB-KW"/>
</dbReference>
<organism evidence="7 8">
    <name type="scientific">Cellulomonas phragmiteti</name>
    <dbReference type="NCBI Taxonomy" id="478780"/>
    <lineage>
        <taxon>Bacteria</taxon>
        <taxon>Bacillati</taxon>
        <taxon>Actinomycetota</taxon>
        <taxon>Actinomycetes</taxon>
        <taxon>Micrococcales</taxon>
        <taxon>Cellulomonadaceae</taxon>
        <taxon>Cellulomonas</taxon>
    </lineage>
</organism>
<dbReference type="InterPro" id="IPR029000">
    <property type="entry name" value="Cyclophilin-like_dom_sf"/>
</dbReference>
<feature type="compositionally biased region" description="Pro residues" evidence="4">
    <location>
        <begin position="232"/>
        <end position="250"/>
    </location>
</feature>
<dbReference type="Proteomes" id="UP000614741">
    <property type="component" value="Unassembled WGS sequence"/>
</dbReference>
<feature type="compositionally biased region" description="Low complexity" evidence="4">
    <location>
        <begin position="423"/>
        <end position="444"/>
    </location>
</feature>
<dbReference type="EMBL" id="BONP01000012">
    <property type="protein sequence ID" value="GIG40519.1"/>
    <property type="molecule type" value="Genomic_DNA"/>
</dbReference>
<feature type="domain" description="Carboxyltransferase" evidence="6">
    <location>
        <begin position="291"/>
        <end position="574"/>
    </location>
</feature>
<proteinExistence type="predicted"/>
<protein>
    <submittedName>
        <fullName evidence="7">Allophanate hydrolase</fullName>
    </submittedName>
</protein>
<dbReference type="PANTHER" id="PTHR43309:SF3">
    <property type="entry name" value="5-OXOPROLINASE SUBUNIT C"/>
    <property type="match status" value="1"/>
</dbReference>
<dbReference type="Pfam" id="PF02682">
    <property type="entry name" value="CT_C_D"/>
    <property type="match status" value="1"/>
</dbReference>
<dbReference type="Gene3D" id="2.40.100.10">
    <property type="entry name" value="Cyclophilin-like"/>
    <property type="match status" value="2"/>
</dbReference>
<dbReference type="Gene3D" id="3.30.1360.40">
    <property type="match status" value="1"/>
</dbReference>
<evidence type="ECO:0000313" key="7">
    <source>
        <dbReference type="EMBL" id="GIG40519.1"/>
    </source>
</evidence>
<dbReference type="SMART" id="SM00796">
    <property type="entry name" value="AHS1"/>
    <property type="match status" value="1"/>
</dbReference>
<dbReference type="Pfam" id="PF02626">
    <property type="entry name" value="CT_A_B"/>
    <property type="match status" value="1"/>
</dbReference>
<dbReference type="InterPro" id="IPR003778">
    <property type="entry name" value="CT_A_B"/>
</dbReference>
<evidence type="ECO:0000259" key="5">
    <source>
        <dbReference type="SMART" id="SM00796"/>
    </source>
</evidence>
<evidence type="ECO:0000256" key="2">
    <source>
        <dbReference type="ARBA" id="ARBA00022801"/>
    </source>
</evidence>
<keyword evidence="1" id="KW-0547">Nucleotide-binding</keyword>
<keyword evidence="2 7" id="KW-0378">Hydrolase</keyword>
<evidence type="ECO:0000256" key="3">
    <source>
        <dbReference type="ARBA" id="ARBA00022840"/>
    </source>
</evidence>
<evidence type="ECO:0000256" key="4">
    <source>
        <dbReference type="SAM" id="MobiDB-lite"/>
    </source>
</evidence>